<name>A0A0L9VT74_PHAAN</name>
<dbReference type="Proteomes" id="UP000053144">
    <property type="component" value="Chromosome 11"/>
</dbReference>
<reference evidence="2" key="1">
    <citation type="journal article" date="2015" name="Proc. Natl. Acad. Sci. U.S.A.">
        <title>Genome sequencing of adzuki bean (Vigna angularis) provides insight into high starch and low fat accumulation and domestication.</title>
        <authorList>
            <person name="Yang K."/>
            <person name="Tian Z."/>
            <person name="Chen C."/>
            <person name="Luo L."/>
            <person name="Zhao B."/>
            <person name="Wang Z."/>
            <person name="Yu L."/>
            <person name="Li Y."/>
            <person name="Sun Y."/>
            <person name="Li W."/>
            <person name="Chen Y."/>
            <person name="Li Y."/>
            <person name="Zhang Y."/>
            <person name="Ai D."/>
            <person name="Zhao J."/>
            <person name="Shang C."/>
            <person name="Ma Y."/>
            <person name="Wu B."/>
            <person name="Wang M."/>
            <person name="Gao L."/>
            <person name="Sun D."/>
            <person name="Zhang P."/>
            <person name="Guo F."/>
            <person name="Wang W."/>
            <person name="Li Y."/>
            <person name="Wang J."/>
            <person name="Varshney R.K."/>
            <person name="Wang J."/>
            <person name="Ling H.Q."/>
            <person name="Wan P."/>
        </authorList>
    </citation>
    <scope>NUCLEOTIDE SEQUENCE</scope>
    <source>
        <strain evidence="2">cv. Jingnong 6</strain>
    </source>
</reference>
<proteinExistence type="predicted"/>
<evidence type="ECO:0000313" key="1">
    <source>
        <dbReference type="EMBL" id="KOM58291.1"/>
    </source>
</evidence>
<organism evidence="1 2">
    <name type="scientific">Phaseolus angularis</name>
    <name type="common">Azuki bean</name>
    <name type="synonym">Vigna angularis</name>
    <dbReference type="NCBI Taxonomy" id="3914"/>
    <lineage>
        <taxon>Eukaryota</taxon>
        <taxon>Viridiplantae</taxon>
        <taxon>Streptophyta</taxon>
        <taxon>Embryophyta</taxon>
        <taxon>Tracheophyta</taxon>
        <taxon>Spermatophyta</taxon>
        <taxon>Magnoliopsida</taxon>
        <taxon>eudicotyledons</taxon>
        <taxon>Gunneridae</taxon>
        <taxon>Pentapetalae</taxon>
        <taxon>rosids</taxon>
        <taxon>fabids</taxon>
        <taxon>Fabales</taxon>
        <taxon>Fabaceae</taxon>
        <taxon>Papilionoideae</taxon>
        <taxon>50 kb inversion clade</taxon>
        <taxon>NPAAA clade</taxon>
        <taxon>indigoferoid/millettioid clade</taxon>
        <taxon>Phaseoleae</taxon>
        <taxon>Vigna</taxon>
    </lineage>
</organism>
<gene>
    <name evidence="1" type="ORF">LR48_Vigan11g132500</name>
</gene>
<dbReference type="AlphaFoldDB" id="A0A0L9VT74"/>
<evidence type="ECO:0000313" key="2">
    <source>
        <dbReference type="Proteomes" id="UP000053144"/>
    </source>
</evidence>
<accession>A0A0L9VT74</accession>
<dbReference type="EMBL" id="CM003381">
    <property type="protein sequence ID" value="KOM58291.1"/>
    <property type="molecule type" value="Genomic_DNA"/>
</dbReference>
<sequence>MGQCRNWAFMGQCRNWAFMGQCRKLKFFSHCGIWALRVSMETELCRPVWEMGFVSQNGNKGLGISAETRLERSDRHQTVAATGTVATVDLLSYKTGIFQKELGSKKANMKDRDRHQTVVVTGSVATVDLLSYKSRVPPRWATFSDFALSLSFSLPLFSLFLERLSRASGSCDEVPPVCALESV</sequence>
<dbReference type="Gramene" id="KOM58291">
    <property type="protein sequence ID" value="KOM58291"/>
    <property type="gene ID" value="LR48_Vigan11g132500"/>
</dbReference>
<protein>
    <submittedName>
        <fullName evidence="1">Uncharacterized protein</fullName>
    </submittedName>
</protein>